<name>A0A1V5MH12_UNCT6</name>
<dbReference type="AlphaFoldDB" id="A0A1V5MH12"/>
<evidence type="ECO:0000313" key="2">
    <source>
        <dbReference type="EMBL" id="OPZ92524.1"/>
    </source>
</evidence>
<organism evidence="2">
    <name type="scientific">candidate division TA06 bacterium ADurb.Bin417</name>
    <dbReference type="NCBI Taxonomy" id="1852828"/>
    <lineage>
        <taxon>Bacteria</taxon>
        <taxon>Bacteria division TA06</taxon>
    </lineage>
</organism>
<gene>
    <name evidence="2" type="ORF">BWY73_00764</name>
</gene>
<dbReference type="SUPFAM" id="SSF51735">
    <property type="entry name" value="NAD(P)-binding Rossmann-fold domains"/>
    <property type="match status" value="1"/>
</dbReference>
<sequence>MRLLIIGGTGAFSGRITERAAAAGHRVVLFNRGQRPQPPGLNLPVITGQRPALREKKAELAAFDPEGVIDSICSEPAAAEDLAALFPGVRRLVHISTVDVYGQDIGGAPVDETRIPEPVSDYGKRKLACERILLEAFGDRVSIIRPSHILGRGFLTTSLWSRSPYLVDRILKGRPVPAIDGGRNLMTPVYAGDAAEWTLRALERPEAGGQVFNAVGAEIVTQRRYYETVAGRLGRPLRLVSVPSQVFRGRFENPPQFNWHRPYSNRKAVDHLGHAPVFGLEQMLAETIDYMLANGLAEDCGRDPFDDRLTDLLLRQERELDVRLAEKAGG</sequence>
<feature type="domain" description="NAD-dependent epimerase/dehydratase" evidence="1">
    <location>
        <begin position="4"/>
        <end position="213"/>
    </location>
</feature>
<dbReference type="Proteomes" id="UP000485484">
    <property type="component" value="Unassembled WGS sequence"/>
</dbReference>
<dbReference type="EMBL" id="MWAK01000090">
    <property type="protein sequence ID" value="OPZ92524.1"/>
    <property type="molecule type" value="Genomic_DNA"/>
</dbReference>
<dbReference type="Gene3D" id="3.40.50.720">
    <property type="entry name" value="NAD(P)-binding Rossmann-like Domain"/>
    <property type="match status" value="1"/>
</dbReference>
<dbReference type="InterPro" id="IPR050177">
    <property type="entry name" value="Lipid_A_modif_metabolic_enz"/>
</dbReference>
<dbReference type="PANTHER" id="PTHR43245">
    <property type="entry name" value="BIFUNCTIONAL POLYMYXIN RESISTANCE PROTEIN ARNA"/>
    <property type="match status" value="1"/>
</dbReference>
<proteinExistence type="predicted"/>
<dbReference type="Pfam" id="PF01370">
    <property type="entry name" value="Epimerase"/>
    <property type="match status" value="1"/>
</dbReference>
<evidence type="ECO:0000259" key="1">
    <source>
        <dbReference type="Pfam" id="PF01370"/>
    </source>
</evidence>
<protein>
    <submittedName>
        <fullName evidence="2">NAD dependent epimerase/dehydratase family protein</fullName>
    </submittedName>
</protein>
<comment type="caution">
    <text evidence="2">The sequence shown here is derived from an EMBL/GenBank/DDBJ whole genome shotgun (WGS) entry which is preliminary data.</text>
</comment>
<reference evidence="2" key="1">
    <citation type="submission" date="2017-02" db="EMBL/GenBank/DDBJ databases">
        <title>Delving into the versatile metabolic prowess of the omnipresent phylum Bacteroidetes.</title>
        <authorList>
            <person name="Nobu M.K."/>
            <person name="Mei R."/>
            <person name="Narihiro T."/>
            <person name="Kuroda K."/>
            <person name="Liu W.-T."/>
        </authorList>
    </citation>
    <scope>NUCLEOTIDE SEQUENCE</scope>
    <source>
        <strain evidence="2">ADurb.Bin417</strain>
    </source>
</reference>
<dbReference type="InterPro" id="IPR001509">
    <property type="entry name" value="Epimerase_deHydtase"/>
</dbReference>
<dbReference type="InterPro" id="IPR036291">
    <property type="entry name" value="NAD(P)-bd_dom_sf"/>
</dbReference>
<accession>A0A1V5MH12</accession>